<feature type="domain" description="RING-type" evidence="8">
    <location>
        <begin position="206"/>
        <end position="257"/>
    </location>
</feature>
<feature type="region of interest" description="Disordered" evidence="7">
    <location>
        <begin position="479"/>
        <end position="515"/>
    </location>
</feature>
<evidence type="ECO:0000256" key="7">
    <source>
        <dbReference type="SAM" id="MobiDB-lite"/>
    </source>
</evidence>
<keyword evidence="1" id="KW-0479">Metal-binding</keyword>
<dbReference type="GO" id="GO:0005634">
    <property type="term" value="C:nucleus"/>
    <property type="evidence" value="ECO:0007669"/>
    <property type="project" value="TreeGrafter"/>
</dbReference>
<dbReference type="STRING" id="461836.A0A0L0DCV0"/>
<sequence length="515" mass="55322">MAALEATDAYADATELDSSLPGALADYERKLLLATSSLVVCPNEACGYVFEQHMTTPSKASVVPPTPARARDDNGVPLTPRAHAHHRDYRFRCRRCATIFCAGCNAIPYHTGMDCASAAATAACGACRYCAKPLSPETTAENPTDAPALDKVCVDEACLAKRAIACRVTHVCGHACGGVKREKRCLPCLEPECAPADAQITADDYCSICWVDDIRSAPSIELACGHVFHYSCVTARLDARWPDAHISFAFLDCPLCNAPIAHKVLAKRLRPLQRLQGEVLALARHALHTEMLAGNSEVAFISDAAIAAYASSQRYYLCSKCDHPYHGGAAACEAAGDAHPPILTPSFARTHKCRFCCNLATWLCWGTTHFCDACHDIAPIIARKPFHELSPCTCSRVHPPNGIEFSYGCSMCCALEEAPPVRKSDRAEAKAARKAAKAQAKAARKAAKAQAKAARKAAKARSKAEKAAAKVASRALAAAHAVHRARARGRPDARGKLVDQPQPPQRARALHELNR</sequence>
<dbReference type="SMART" id="SM00184">
    <property type="entry name" value="RING"/>
    <property type="match status" value="1"/>
</dbReference>
<keyword evidence="6" id="KW-0175">Coiled coil</keyword>
<evidence type="ECO:0000256" key="4">
    <source>
        <dbReference type="ARBA" id="ARBA00022833"/>
    </source>
</evidence>
<feature type="coiled-coil region" evidence="6">
    <location>
        <begin position="426"/>
        <end position="457"/>
    </location>
</feature>
<reference evidence="9 10" key="1">
    <citation type="submission" date="2010-05" db="EMBL/GenBank/DDBJ databases">
        <title>The Genome Sequence of Thecamonas trahens ATCC 50062.</title>
        <authorList>
            <consortium name="The Broad Institute Genome Sequencing Platform"/>
            <person name="Russ C."/>
            <person name="Cuomo C."/>
            <person name="Shea T."/>
            <person name="Young S.K."/>
            <person name="Zeng Q."/>
            <person name="Koehrsen M."/>
            <person name="Haas B."/>
            <person name="Borodovsky M."/>
            <person name="Guigo R."/>
            <person name="Alvarado L."/>
            <person name="Berlin A."/>
            <person name="Bochicchio J."/>
            <person name="Borenstein D."/>
            <person name="Chapman S."/>
            <person name="Chen Z."/>
            <person name="Freedman E."/>
            <person name="Gellesch M."/>
            <person name="Goldberg J."/>
            <person name="Griggs A."/>
            <person name="Gujja S."/>
            <person name="Heilman E."/>
            <person name="Heiman D."/>
            <person name="Hepburn T."/>
            <person name="Howarth C."/>
            <person name="Jen D."/>
            <person name="Larson L."/>
            <person name="Mehta T."/>
            <person name="Park D."/>
            <person name="Pearson M."/>
            <person name="Roberts A."/>
            <person name="Saif S."/>
            <person name="Shenoy N."/>
            <person name="Sisk P."/>
            <person name="Stolte C."/>
            <person name="Sykes S."/>
            <person name="Thomson T."/>
            <person name="Walk T."/>
            <person name="White J."/>
            <person name="Yandava C."/>
            <person name="Burger G."/>
            <person name="Gray M.W."/>
            <person name="Holland P.W.H."/>
            <person name="King N."/>
            <person name="Lang F.B.F."/>
            <person name="Roger A.J."/>
            <person name="Ruiz-Trillo I."/>
            <person name="Lander E."/>
            <person name="Nusbaum C."/>
        </authorList>
    </citation>
    <scope>NUCLEOTIDE SEQUENCE [LARGE SCALE GENOMIC DNA]</scope>
    <source>
        <strain evidence="9 10">ATCC 50062</strain>
    </source>
</reference>
<dbReference type="RefSeq" id="XP_013758164.1">
    <property type="nucleotide sequence ID" value="XM_013902710.1"/>
</dbReference>
<dbReference type="eggNOG" id="KOG1428">
    <property type="taxonomic scope" value="Eukaryota"/>
</dbReference>
<dbReference type="GO" id="GO:0008270">
    <property type="term" value="F:zinc ion binding"/>
    <property type="evidence" value="ECO:0007669"/>
    <property type="project" value="UniProtKB-KW"/>
</dbReference>
<keyword evidence="2 5" id="KW-0863">Zinc-finger</keyword>
<dbReference type="PANTHER" id="PTHR45943:SF2">
    <property type="entry name" value="RING-TYPE DOMAIN-CONTAINING PROTEIN"/>
    <property type="match status" value="1"/>
</dbReference>
<name>A0A0L0DCV0_THETB</name>
<dbReference type="InterPro" id="IPR002867">
    <property type="entry name" value="IBR_dom"/>
</dbReference>
<feature type="region of interest" description="Disordered" evidence="7">
    <location>
        <begin position="59"/>
        <end position="79"/>
    </location>
</feature>
<proteinExistence type="predicted"/>
<evidence type="ECO:0000256" key="1">
    <source>
        <dbReference type="ARBA" id="ARBA00022723"/>
    </source>
</evidence>
<keyword evidence="10" id="KW-1185">Reference proteome</keyword>
<dbReference type="GeneID" id="25564594"/>
<evidence type="ECO:0000256" key="6">
    <source>
        <dbReference type="SAM" id="Coils"/>
    </source>
</evidence>
<dbReference type="SMART" id="SM01197">
    <property type="entry name" value="FANCL_C"/>
    <property type="match status" value="1"/>
</dbReference>
<dbReference type="Proteomes" id="UP000054408">
    <property type="component" value="Unassembled WGS sequence"/>
</dbReference>
<dbReference type="InterPro" id="IPR001841">
    <property type="entry name" value="Znf_RING"/>
</dbReference>
<dbReference type="Pfam" id="PF01485">
    <property type="entry name" value="IBR"/>
    <property type="match status" value="1"/>
</dbReference>
<dbReference type="Gene3D" id="3.30.40.10">
    <property type="entry name" value="Zinc/RING finger domain, C3HC4 (zinc finger)"/>
    <property type="match status" value="1"/>
</dbReference>
<evidence type="ECO:0000259" key="8">
    <source>
        <dbReference type="PROSITE" id="PS50089"/>
    </source>
</evidence>
<dbReference type="SUPFAM" id="SSF57850">
    <property type="entry name" value="RING/U-box"/>
    <property type="match status" value="1"/>
</dbReference>
<dbReference type="InterPro" id="IPR013083">
    <property type="entry name" value="Znf_RING/FYVE/PHD"/>
</dbReference>
<evidence type="ECO:0000313" key="9">
    <source>
        <dbReference type="EMBL" id="KNC49138.1"/>
    </source>
</evidence>
<dbReference type="OrthoDB" id="6050183at2759"/>
<dbReference type="AlphaFoldDB" id="A0A0L0DCV0"/>
<dbReference type="PROSITE" id="PS50089">
    <property type="entry name" value="ZF_RING_2"/>
    <property type="match status" value="1"/>
</dbReference>
<dbReference type="GO" id="GO:0061630">
    <property type="term" value="F:ubiquitin protein ligase activity"/>
    <property type="evidence" value="ECO:0007669"/>
    <property type="project" value="TreeGrafter"/>
</dbReference>
<organism evidence="9 10">
    <name type="scientific">Thecamonas trahens ATCC 50062</name>
    <dbReference type="NCBI Taxonomy" id="461836"/>
    <lineage>
        <taxon>Eukaryota</taxon>
        <taxon>Apusozoa</taxon>
        <taxon>Apusomonadida</taxon>
        <taxon>Apusomonadidae</taxon>
        <taxon>Thecamonas</taxon>
    </lineage>
</organism>
<dbReference type="PANTHER" id="PTHR45943">
    <property type="entry name" value="E3 UBIQUITIN-PROTEIN LIGASE MYCBP2"/>
    <property type="match status" value="1"/>
</dbReference>
<keyword evidence="3" id="KW-0833">Ubl conjugation pathway</keyword>
<evidence type="ECO:0000256" key="5">
    <source>
        <dbReference type="PROSITE-ProRule" id="PRU00175"/>
    </source>
</evidence>
<keyword evidence="4" id="KW-0862">Zinc</keyword>
<gene>
    <name evidence="9" type="ORF">AMSG_05111</name>
</gene>
<evidence type="ECO:0000313" key="10">
    <source>
        <dbReference type="Proteomes" id="UP000054408"/>
    </source>
</evidence>
<accession>A0A0L0DCV0</accession>
<evidence type="ECO:0000256" key="2">
    <source>
        <dbReference type="ARBA" id="ARBA00022771"/>
    </source>
</evidence>
<dbReference type="EMBL" id="GL349453">
    <property type="protein sequence ID" value="KNC49138.1"/>
    <property type="molecule type" value="Genomic_DNA"/>
</dbReference>
<evidence type="ECO:0000256" key="3">
    <source>
        <dbReference type="ARBA" id="ARBA00022786"/>
    </source>
</evidence>
<protein>
    <recommendedName>
        <fullName evidence="8">RING-type domain-containing protein</fullName>
    </recommendedName>
</protein>
<dbReference type="GO" id="GO:0005886">
    <property type="term" value="C:plasma membrane"/>
    <property type="evidence" value="ECO:0007669"/>
    <property type="project" value="TreeGrafter"/>
</dbReference>